<dbReference type="EMBL" id="CP003220">
    <property type="protein sequence ID" value="EGB13484.1"/>
    <property type="molecule type" value="Genomic_DNA"/>
</dbReference>
<organism evidence="1 2">
    <name type="scientific">Pseudodesulfovibrio mercurii</name>
    <dbReference type="NCBI Taxonomy" id="641491"/>
    <lineage>
        <taxon>Bacteria</taxon>
        <taxon>Pseudomonadati</taxon>
        <taxon>Thermodesulfobacteriota</taxon>
        <taxon>Desulfovibrionia</taxon>
        <taxon>Desulfovibrionales</taxon>
        <taxon>Desulfovibrionaceae</taxon>
    </lineage>
</organism>
<dbReference type="KEGG" id="ddn:DND132_0267"/>
<dbReference type="Proteomes" id="UP000007845">
    <property type="component" value="Chromosome"/>
</dbReference>
<sequence>MPEPELSLPDLIGESLVDDALFALAYEASTDNGRALMKTCIARLYDWYGPRKDAAREVATSWRGGFDSIRRTAPVDVALVLFDGAMTSPARLLAGLVPAIACGVRRVLAVRLDERGPWAPGLLTALELAGQELVADLDRAGLAGLFAELAAAGASVAVIDLASDPASCPERAGLAVHRPVFGRGVAVFLEDAETFDLDALVRTHPDTAFTTFGADVPLPDGFTRGGADFPAFLDAVRDVAYAPTARAGETLGRARLVLGPGQEGCWVWPELQPEFFLHHRTAWTIGD</sequence>
<dbReference type="eggNOG" id="ENOG5034B2Q">
    <property type="taxonomic scope" value="Bacteria"/>
</dbReference>
<evidence type="ECO:0000313" key="2">
    <source>
        <dbReference type="Proteomes" id="UP000007845"/>
    </source>
</evidence>
<reference evidence="1 2" key="1">
    <citation type="journal article" date="2011" name="J. Bacteriol.">
        <title>Genome sequence of the mercury-methylating strain Desulfovibrio desulfuricans ND132.</title>
        <authorList>
            <person name="Brown S.D."/>
            <person name="Gilmour C.C."/>
            <person name="Kucken A.M."/>
            <person name="Wall J.D."/>
            <person name="Elias D.A."/>
            <person name="Brandt C.C."/>
            <person name="Podar M."/>
            <person name="Chertkov O."/>
            <person name="Held B."/>
            <person name="Bruce D.C."/>
            <person name="Detter J.C."/>
            <person name="Tapia R."/>
            <person name="Han C.S."/>
            <person name="Goodwin L.A."/>
            <person name="Cheng J.F."/>
            <person name="Pitluck S."/>
            <person name="Woyke T."/>
            <person name="Mikhailova N."/>
            <person name="Ivanova N.N."/>
            <person name="Han J."/>
            <person name="Lucas S."/>
            <person name="Lapidus A.L."/>
            <person name="Land M.L."/>
            <person name="Hauser L.J."/>
            <person name="Palumbo A.V."/>
        </authorList>
    </citation>
    <scope>NUCLEOTIDE SEQUENCE [LARGE SCALE GENOMIC DNA]</scope>
    <source>
        <strain evidence="1 2">ND132</strain>
    </source>
</reference>
<dbReference type="SMR" id="F0JEC1"/>
<accession>F0JEC1</accession>
<name>F0JEC1_9BACT</name>
<dbReference type="RefSeq" id="WP_014320912.1">
    <property type="nucleotide sequence ID" value="NC_016803.1"/>
</dbReference>
<gene>
    <name evidence="1" type="ORF">DND132_0267</name>
</gene>
<dbReference type="HOGENOM" id="CLU_081799_0_0_7"/>
<keyword evidence="2" id="KW-1185">Reference proteome</keyword>
<evidence type="ECO:0000313" key="1">
    <source>
        <dbReference type="EMBL" id="EGB13484.1"/>
    </source>
</evidence>
<dbReference type="AlphaFoldDB" id="F0JEC1"/>
<dbReference type="STRING" id="641491.DND132_0267"/>
<proteinExistence type="predicted"/>
<protein>
    <submittedName>
        <fullName evidence="1">Uncharacterized protein</fullName>
    </submittedName>
</protein>